<keyword evidence="3" id="KW-1185">Reference proteome</keyword>
<dbReference type="AlphaFoldDB" id="A0A4V4H2T9"/>
<comment type="caution">
    <text evidence="2">The sequence shown here is derived from an EMBL/GenBank/DDBJ whole genome shotgun (WGS) entry which is preliminary data.</text>
</comment>
<feature type="region of interest" description="Disordered" evidence="1">
    <location>
        <begin position="19"/>
        <end position="47"/>
    </location>
</feature>
<evidence type="ECO:0000313" key="3">
    <source>
        <dbReference type="Proteomes" id="UP000317650"/>
    </source>
</evidence>
<evidence type="ECO:0000256" key="1">
    <source>
        <dbReference type="SAM" id="MobiDB-lite"/>
    </source>
</evidence>
<sequence length="157" mass="16887">MSEDASVCGTDFLRSCLHHPNNQPHHPSKSTASVAATTTTSTDKNSEKMVVVAPIQEAPQPTPLLASVSSTALDTEKKRRGNVAVRPTPVPTLAYGLALPLCALCPPDVSNVRVEKLKLYDTIGLLRLDLSIVERKKQRFHENLNSGGKEPSLIPGV</sequence>
<name>A0A4V4H2T9_MUSBA</name>
<proteinExistence type="predicted"/>
<evidence type="ECO:0000313" key="2">
    <source>
        <dbReference type="EMBL" id="THU45666.1"/>
    </source>
</evidence>
<accession>A0A4V4H2T9</accession>
<gene>
    <name evidence="2" type="ORF">C4D60_Mb02t20390</name>
</gene>
<dbReference type="Proteomes" id="UP000317650">
    <property type="component" value="Chromosome 2"/>
</dbReference>
<dbReference type="EMBL" id="PYDT01000011">
    <property type="protein sequence ID" value="THU45666.1"/>
    <property type="molecule type" value="Genomic_DNA"/>
</dbReference>
<protein>
    <submittedName>
        <fullName evidence="2">Uncharacterized protein</fullName>
    </submittedName>
</protein>
<reference evidence="2 3" key="1">
    <citation type="journal article" date="2019" name="Nat. Plants">
        <title>Genome sequencing of Musa balbisiana reveals subgenome evolution and function divergence in polyploid bananas.</title>
        <authorList>
            <person name="Yao X."/>
        </authorList>
    </citation>
    <scope>NUCLEOTIDE SEQUENCE [LARGE SCALE GENOMIC DNA]</scope>
    <source>
        <strain evidence="3">cv. DH-PKW</strain>
        <tissue evidence="2">Leaves</tissue>
    </source>
</reference>
<organism evidence="2 3">
    <name type="scientific">Musa balbisiana</name>
    <name type="common">Banana</name>
    <dbReference type="NCBI Taxonomy" id="52838"/>
    <lineage>
        <taxon>Eukaryota</taxon>
        <taxon>Viridiplantae</taxon>
        <taxon>Streptophyta</taxon>
        <taxon>Embryophyta</taxon>
        <taxon>Tracheophyta</taxon>
        <taxon>Spermatophyta</taxon>
        <taxon>Magnoliopsida</taxon>
        <taxon>Liliopsida</taxon>
        <taxon>Zingiberales</taxon>
        <taxon>Musaceae</taxon>
        <taxon>Musa</taxon>
    </lineage>
</organism>
<feature type="compositionally biased region" description="Low complexity" evidence="1">
    <location>
        <begin position="30"/>
        <end position="42"/>
    </location>
</feature>